<proteinExistence type="predicted"/>
<dbReference type="Proteomes" id="UP000007635">
    <property type="component" value="Chromosome XIII"/>
</dbReference>
<feature type="compositionally biased region" description="Basic and acidic residues" evidence="1">
    <location>
        <begin position="75"/>
        <end position="86"/>
    </location>
</feature>
<name>A0AAQ4R6K1_GASAC</name>
<evidence type="ECO:0000256" key="1">
    <source>
        <dbReference type="SAM" id="MobiDB-lite"/>
    </source>
</evidence>
<feature type="region of interest" description="Disordered" evidence="1">
    <location>
        <begin position="74"/>
        <end position="97"/>
    </location>
</feature>
<dbReference type="AlphaFoldDB" id="A0AAQ4R6K1"/>
<evidence type="ECO:0000313" key="4">
    <source>
        <dbReference type="Proteomes" id="UP000007635"/>
    </source>
</evidence>
<dbReference type="GO" id="GO:0051959">
    <property type="term" value="F:dynein light intermediate chain binding"/>
    <property type="evidence" value="ECO:0007669"/>
    <property type="project" value="InterPro"/>
</dbReference>
<accession>A0AAQ4R6K1</accession>
<evidence type="ECO:0000259" key="2">
    <source>
        <dbReference type="Pfam" id="PF08385"/>
    </source>
</evidence>
<sequence>MVHDDVRVEWIRRCVSAGFNLPDDSKCFDELLERGDGEEGDKMTRFLNSVQEENCSSCLLFFKTTREEEIEVETPVERTRHGHSSDPDEETWIQSGAEIPSGGSEQRFDVQAVYHVELHVAVNEYPERFLKSTVFYFIRNTKEPVDEPPDMKEASKLLPRLFDIGMHHGPPLFVLQNKLANVYIPLVTAHQMKMTGAGYESKTDSPEGETSGEGEEKSPVKSKGLLTYRDELLNRMYKYLGMVKSTIQHQDETTLLIPELDLEPAVDVLRSNAEMVEKLEQCVTNWHTQITLVIELQQNKKPQGPDPLAEITLWQERASILSGLSEQLKQPVVNKILKVLTKADADIVQTLKGTVAELTKYCVESDDNLRFLRTLERHFMNLATGAHLNVLIETIPPLMSSLQIVWMISCHYNTNERMVPLMERIAWQLCQRVTQVIDVHTLFKDEREVAKTKVHDAKQVLDQWRLSYFQARAEIEESGRNERWEFEWKRLFERTDHIASVCHDLYNVLQILEEFYNNFGPELISVTGDPKRIDEVLSRVDHLVLPIEDVSFNPFEFGKMSSWKMIMQDFNTTVQAIEEEAINFVDQSFKTLRSSAAALEMLLKFKNIRSREAINNHLKRKFNDILIQYCKEVESVNEIFETEKDNPPLNRNEPPVAGAIRWAHSLSHRIKNTILPFLKVPEMLESTQCKAVKKYIEMSMKIRDYSEKKYETWRAETERNLPLLMKNTLLVLVTSDILPTEKRLQTGGRYIVNFATEIKEIILETKHLVSLDYNVPDLAQNVALQKDKFIQYEIDLDNVVNCYHSAMDSLSDALVTMLAPQIKAVKTNLYLGCKRLNWNSLGISDFISHGNQAVSKFKLVVSQVQKNERDIESKLQSIAMANLLKYQVPDNSKDLPSVKEFCARIDQERIKTVDLLRRKYADIGPLITKTEHLTRGTTSGKSKFMADYYIYWERKVLDSLMKMVLRNTQTFNALLRGSIPLFQVNVILSAPKIVLQPQSKDIYWLIMQCIRDCVESTKQFVRWMHGTCIECPPQQRGEEEVVTFSFCSDVGQHPQVNESVMTVSQNLQRLLLSVDQYLVHWKRYRPLWEKNKSIFNEKFASRNPSCVMYDDKLQFFSRINQEVTLEPLFKNEHIFHLNLEPLAHTVQEAAESWIRSLGSLLNKPAKEDLFNLRDELMVLNRVTLFHMS</sequence>
<evidence type="ECO:0000313" key="3">
    <source>
        <dbReference type="Ensembl" id="ENSGACP00000058488.1"/>
    </source>
</evidence>
<dbReference type="PANTHER" id="PTHR22878:SF63">
    <property type="entry name" value="DYNEIN AXONEMAL HEAVY CHAIN 10"/>
    <property type="match status" value="1"/>
</dbReference>
<dbReference type="InterPro" id="IPR013594">
    <property type="entry name" value="Dynein_heavy_tail"/>
</dbReference>
<protein>
    <submittedName>
        <fullName evidence="3">Dynein axonemal heavy chain 10</fullName>
    </submittedName>
</protein>
<dbReference type="GeneTree" id="ENSGT00940000154642"/>
<dbReference type="GO" id="GO:0045505">
    <property type="term" value="F:dynein intermediate chain binding"/>
    <property type="evidence" value="ECO:0007669"/>
    <property type="project" value="InterPro"/>
</dbReference>
<dbReference type="GO" id="GO:0030286">
    <property type="term" value="C:dynein complex"/>
    <property type="evidence" value="ECO:0007669"/>
    <property type="project" value="InterPro"/>
</dbReference>
<feature type="region of interest" description="Disordered" evidence="1">
    <location>
        <begin position="197"/>
        <end position="221"/>
    </location>
</feature>
<reference evidence="3" key="3">
    <citation type="submission" date="2025-09" db="UniProtKB">
        <authorList>
            <consortium name="Ensembl"/>
        </authorList>
    </citation>
    <scope>IDENTIFICATION</scope>
</reference>
<dbReference type="Pfam" id="PF08385">
    <property type="entry name" value="DHC_N1"/>
    <property type="match status" value="1"/>
</dbReference>
<reference evidence="3 4" key="1">
    <citation type="journal article" date="2021" name="G3 (Bethesda)">
        <title>Improved contiguity of the threespine stickleback genome using long-read sequencing.</title>
        <authorList>
            <person name="Nath S."/>
            <person name="Shaw D.E."/>
            <person name="White M.A."/>
        </authorList>
    </citation>
    <scope>NUCLEOTIDE SEQUENCE [LARGE SCALE GENOMIC DNA]</scope>
    <source>
        <strain evidence="3 4">Lake Benthic</strain>
    </source>
</reference>
<organism evidence="3 4">
    <name type="scientific">Gasterosteus aculeatus aculeatus</name>
    <name type="common">three-spined stickleback</name>
    <dbReference type="NCBI Taxonomy" id="481459"/>
    <lineage>
        <taxon>Eukaryota</taxon>
        <taxon>Metazoa</taxon>
        <taxon>Chordata</taxon>
        <taxon>Craniata</taxon>
        <taxon>Vertebrata</taxon>
        <taxon>Euteleostomi</taxon>
        <taxon>Actinopterygii</taxon>
        <taxon>Neopterygii</taxon>
        <taxon>Teleostei</taxon>
        <taxon>Neoteleostei</taxon>
        <taxon>Acanthomorphata</taxon>
        <taxon>Eupercaria</taxon>
        <taxon>Perciformes</taxon>
        <taxon>Cottioidei</taxon>
        <taxon>Gasterosteales</taxon>
        <taxon>Gasterosteidae</taxon>
        <taxon>Gasterosteus</taxon>
    </lineage>
</organism>
<feature type="domain" description="Dynein heavy chain tail" evidence="2">
    <location>
        <begin position="276"/>
        <end position="846"/>
    </location>
</feature>
<keyword evidence="4" id="KW-1185">Reference proteome</keyword>
<reference evidence="3" key="2">
    <citation type="submission" date="2025-08" db="UniProtKB">
        <authorList>
            <consortium name="Ensembl"/>
        </authorList>
    </citation>
    <scope>IDENTIFICATION</scope>
</reference>
<dbReference type="Ensembl" id="ENSGACT00000053025.1">
    <property type="protein sequence ID" value="ENSGACP00000058488.1"/>
    <property type="gene ID" value="ENSGACG00000008633.2"/>
</dbReference>
<dbReference type="InterPro" id="IPR026983">
    <property type="entry name" value="DHC"/>
</dbReference>
<dbReference type="PANTHER" id="PTHR22878">
    <property type="entry name" value="DYNEIN HEAVY CHAIN 6, AXONEMAL-LIKE-RELATED"/>
    <property type="match status" value="1"/>
</dbReference>
<dbReference type="GO" id="GO:0007018">
    <property type="term" value="P:microtubule-based movement"/>
    <property type="evidence" value="ECO:0007669"/>
    <property type="project" value="InterPro"/>
</dbReference>